<proteinExistence type="predicted"/>
<dbReference type="InParanoid" id="M4BW94"/>
<dbReference type="Proteomes" id="UP000011713">
    <property type="component" value="Unassembled WGS sequence"/>
</dbReference>
<reference evidence="2" key="1">
    <citation type="journal article" date="2010" name="Science">
        <title>Signatures of adaptation to obligate biotrophy in the Hyaloperonospora arabidopsidis genome.</title>
        <authorList>
            <person name="Baxter L."/>
            <person name="Tripathy S."/>
            <person name="Ishaque N."/>
            <person name="Boot N."/>
            <person name="Cabral A."/>
            <person name="Kemen E."/>
            <person name="Thines M."/>
            <person name="Ah-Fong A."/>
            <person name="Anderson R."/>
            <person name="Badejoko W."/>
            <person name="Bittner-Eddy P."/>
            <person name="Boore J.L."/>
            <person name="Chibucos M.C."/>
            <person name="Coates M."/>
            <person name="Dehal P."/>
            <person name="Delehaunty K."/>
            <person name="Dong S."/>
            <person name="Downton P."/>
            <person name="Dumas B."/>
            <person name="Fabro G."/>
            <person name="Fronick C."/>
            <person name="Fuerstenberg S.I."/>
            <person name="Fulton L."/>
            <person name="Gaulin E."/>
            <person name="Govers F."/>
            <person name="Hughes L."/>
            <person name="Humphray S."/>
            <person name="Jiang R.H."/>
            <person name="Judelson H."/>
            <person name="Kamoun S."/>
            <person name="Kyung K."/>
            <person name="Meijer H."/>
            <person name="Minx P."/>
            <person name="Morris P."/>
            <person name="Nelson J."/>
            <person name="Phuntumart V."/>
            <person name="Qutob D."/>
            <person name="Rehmany A."/>
            <person name="Rougon-Cardoso A."/>
            <person name="Ryden P."/>
            <person name="Torto-Alalibo T."/>
            <person name="Studholme D."/>
            <person name="Wang Y."/>
            <person name="Win J."/>
            <person name="Wood J."/>
            <person name="Clifton S.W."/>
            <person name="Rogers J."/>
            <person name="Van den Ackerveken G."/>
            <person name="Jones J.D."/>
            <person name="McDowell J.M."/>
            <person name="Beynon J."/>
            <person name="Tyler B.M."/>
        </authorList>
    </citation>
    <scope>NUCLEOTIDE SEQUENCE [LARGE SCALE GENOMIC DNA]</scope>
    <source>
        <strain evidence="2">Emoy2</strain>
    </source>
</reference>
<name>M4BW94_HYAAE</name>
<evidence type="ECO:0000313" key="2">
    <source>
        <dbReference type="Proteomes" id="UP000011713"/>
    </source>
</evidence>
<dbReference type="EnsemblProtists" id="HpaT810795">
    <property type="protein sequence ID" value="HpaP810795"/>
    <property type="gene ID" value="HpaG810795"/>
</dbReference>
<evidence type="ECO:0000313" key="1">
    <source>
        <dbReference type="EnsemblProtists" id="HpaP810795"/>
    </source>
</evidence>
<dbReference type="AlphaFoldDB" id="M4BW94"/>
<keyword evidence="2" id="KW-1185">Reference proteome</keyword>
<protein>
    <submittedName>
        <fullName evidence="1">Uncharacterized protein</fullName>
    </submittedName>
</protein>
<accession>M4BW94</accession>
<sequence>MSCDRACVSLERGSRSLIMIQSESYFVFCVPAGTLVMRRTQTRWCDRTGQNKHERNGRFKAAKYTPCADE</sequence>
<organism evidence="1 2">
    <name type="scientific">Hyaloperonospora arabidopsidis (strain Emoy2)</name>
    <name type="common">Downy mildew agent</name>
    <name type="synonym">Peronospora arabidopsidis</name>
    <dbReference type="NCBI Taxonomy" id="559515"/>
    <lineage>
        <taxon>Eukaryota</taxon>
        <taxon>Sar</taxon>
        <taxon>Stramenopiles</taxon>
        <taxon>Oomycota</taxon>
        <taxon>Peronosporomycetes</taxon>
        <taxon>Peronosporales</taxon>
        <taxon>Peronosporaceae</taxon>
        <taxon>Hyaloperonospora</taxon>
    </lineage>
</organism>
<reference evidence="1" key="2">
    <citation type="submission" date="2015-06" db="UniProtKB">
        <authorList>
            <consortium name="EnsemblProtists"/>
        </authorList>
    </citation>
    <scope>IDENTIFICATION</scope>
    <source>
        <strain evidence="1">Emoy2</strain>
    </source>
</reference>
<dbReference type="VEuPathDB" id="FungiDB:HpaG810795"/>
<dbReference type="HOGENOM" id="CLU_2763256_0_0_1"/>
<dbReference type="EMBL" id="JH597995">
    <property type="status" value="NOT_ANNOTATED_CDS"/>
    <property type="molecule type" value="Genomic_DNA"/>
</dbReference>